<feature type="non-terminal residue" evidence="2">
    <location>
        <position position="147"/>
    </location>
</feature>
<protein>
    <recommendedName>
        <fullName evidence="4">DUF222 domain-containing protein</fullName>
    </recommendedName>
</protein>
<organism evidence="2 3">
    <name type="scientific">Cryobacterium sandaracinum</name>
    <dbReference type="NCBI Taxonomy" id="1259247"/>
    <lineage>
        <taxon>Bacteria</taxon>
        <taxon>Bacillati</taxon>
        <taxon>Actinomycetota</taxon>
        <taxon>Actinomycetes</taxon>
        <taxon>Micrococcales</taxon>
        <taxon>Microbacteriaceae</taxon>
        <taxon>Cryobacterium</taxon>
    </lineage>
</organism>
<reference evidence="2 3" key="1">
    <citation type="submission" date="2019-03" db="EMBL/GenBank/DDBJ databases">
        <title>Genomics of glacier-inhabiting Cryobacterium strains.</title>
        <authorList>
            <person name="Liu Q."/>
            <person name="Xin Y.-H."/>
        </authorList>
    </citation>
    <scope>NUCLEOTIDE SEQUENCE [LARGE SCALE GENOMIC DNA]</scope>
    <source>
        <strain evidence="2 3">TMT2-16</strain>
    </source>
</reference>
<dbReference type="EMBL" id="SOGO01000022">
    <property type="protein sequence ID" value="TFD03199.1"/>
    <property type="molecule type" value="Genomic_DNA"/>
</dbReference>
<dbReference type="Proteomes" id="UP000297851">
    <property type="component" value="Unassembled WGS sequence"/>
</dbReference>
<proteinExistence type="predicted"/>
<sequence>MAGAPTPHHPTASPQAVPSLAQAPLAQAPLAQAPLAQAPRAQSPRAQSPRAQSPRAQSPLVQQLQQARDLAAAALDSVSFSLLGEADAMMVLGTVEDLGRRVDAARVASAADISVRSRRILGHESLAYKNGASSGIDLITRLTRVSS</sequence>
<comment type="caution">
    <text evidence="2">The sequence shown here is derived from an EMBL/GenBank/DDBJ whole genome shotgun (WGS) entry which is preliminary data.</text>
</comment>
<evidence type="ECO:0000256" key="1">
    <source>
        <dbReference type="SAM" id="MobiDB-lite"/>
    </source>
</evidence>
<gene>
    <name evidence="2" type="ORF">E3T25_07735</name>
</gene>
<accession>A0ABY2JDH6</accession>
<name>A0ABY2JDH6_9MICO</name>
<feature type="compositionally biased region" description="Low complexity" evidence="1">
    <location>
        <begin position="12"/>
        <end position="63"/>
    </location>
</feature>
<feature type="region of interest" description="Disordered" evidence="1">
    <location>
        <begin position="1"/>
        <end position="63"/>
    </location>
</feature>
<keyword evidence="3" id="KW-1185">Reference proteome</keyword>
<evidence type="ECO:0008006" key="4">
    <source>
        <dbReference type="Google" id="ProtNLM"/>
    </source>
</evidence>
<evidence type="ECO:0000313" key="3">
    <source>
        <dbReference type="Proteomes" id="UP000297851"/>
    </source>
</evidence>
<evidence type="ECO:0000313" key="2">
    <source>
        <dbReference type="EMBL" id="TFD03199.1"/>
    </source>
</evidence>